<dbReference type="Proteomes" id="UP000017081">
    <property type="component" value="Unassembled WGS sequence"/>
</dbReference>
<name>U7UTW5_9FUSO</name>
<feature type="non-terminal residue" evidence="1">
    <location>
        <position position="173"/>
    </location>
</feature>
<gene>
    <name evidence="1" type="ORF">HMPREF0202_02998</name>
</gene>
<evidence type="ECO:0000313" key="2">
    <source>
        <dbReference type="Proteomes" id="UP000017081"/>
    </source>
</evidence>
<sequence length="173" mass="20438">MGLLANYKKSEVVIKKDKFDSNFDYTGFNTNDKEYLIELEKKAIYTGNLLKENIKELGDVFLEAHKIFSNNKNGMFGKWYENLGFKKDFVYLCLDRKQLSIQYDSATIYKLPDRIIKDLKKIEKENEEIIVEILNSENPKEKIKEIKQSLNQNKIKTNQNIKKERIKEKLTSL</sequence>
<accession>U7UTW5</accession>
<organism evidence="1 2">
    <name type="scientific">Cetobacterium somerae ATCC BAA-474</name>
    <dbReference type="NCBI Taxonomy" id="1319815"/>
    <lineage>
        <taxon>Bacteria</taxon>
        <taxon>Fusobacteriati</taxon>
        <taxon>Fusobacteriota</taxon>
        <taxon>Fusobacteriia</taxon>
        <taxon>Fusobacteriales</taxon>
        <taxon>Fusobacteriaceae</taxon>
        <taxon>Cetobacterium</taxon>
    </lineage>
</organism>
<comment type="caution">
    <text evidence="1">The sequence shown here is derived from an EMBL/GenBank/DDBJ whole genome shotgun (WGS) entry which is preliminary data.</text>
</comment>
<dbReference type="HOGENOM" id="CLU_114911_0_0_0"/>
<reference evidence="1 2" key="1">
    <citation type="submission" date="2013-08" db="EMBL/GenBank/DDBJ databases">
        <authorList>
            <person name="Weinstock G."/>
            <person name="Sodergren E."/>
            <person name="Wylie T."/>
            <person name="Fulton L."/>
            <person name="Fulton R."/>
            <person name="Fronick C."/>
            <person name="O'Laughlin M."/>
            <person name="Godfrey J."/>
            <person name="Miner T."/>
            <person name="Herter B."/>
            <person name="Appelbaum E."/>
            <person name="Cordes M."/>
            <person name="Lek S."/>
            <person name="Wollam A."/>
            <person name="Pepin K.H."/>
            <person name="Palsikar V.B."/>
            <person name="Mitreva M."/>
            <person name="Wilson R.K."/>
        </authorList>
    </citation>
    <scope>NUCLEOTIDE SEQUENCE [LARGE SCALE GENOMIC DNA]</scope>
    <source>
        <strain evidence="1 2">ATCC BAA-474</strain>
    </source>
</reference>
<keyword evidence="2" id="KW-1185">Reference proteome</keyword>
<evidence type="ECO:0000313" key="1">
    <source>
        <dbReference type="EMBL" id="ERT62760.1"/>
    </source>
</evidence>
<proteinExistence type="predicted"/>
<dbReference type="EMBL" id="AXZF01000207">
    <property type="protein sequence ID" value="ERT62760.1"/>
    <property type="molecule type" value="Genomic_DNA"/>
</dbReference>
<dbReference type="eggNOG" id="ENOG5032NH1">
    <property type="taxonomic scope" value="Bacteria"/>
</dbReference>
<dbReference type="AlphaFoldDB" id="U7UTW5"/>
<protein>
    <submittedName>
        <fullName evidence="1">Uncharacterized protein</fullName>
    </submittedName>
</protein>
<dbReference type="RefSeq" id="WP_023052513.1">
    <property type="nucleotide sequence ID" value="NZ_KI518189.1"/>
</dbReference>
<dbReference type="STRING" id="1319815.HMPREF0202_02998"/>